<dbReference type="PROSITE" id="PS50166">
    <property type="entry name" value="IMPORTIN_B_NT"/>
    <property type="match status" value="1"/>
</dbReference>
<comment type="caution">
    <text evidence="20">The sequence shown here is derived from an EMBL/GenBank/DDBJ whole genome shotgun (WGS) entry which is preliminary data.</text>
</comment>
<evidence type="ECO:0000256" key="13">
    <source>
        <dbReference type="ARBA" id="ARBA00023128"/>
    </source>
</evidence>
<evidence type="ECO:0000256" key="11">
    <source>
        <dbReference type="ARBA" id="ARBA00022927"/>
    </source>
</evidence>
<dbReference type="InterPro" id="IPR016024">
    <property type="entry name" value="ARM-type_fold"/>
</dbReference>
<keyword evidence="7" id="KW-0813">Transport</keyword>
<keyword evidence="21" id="KW-1185">Reference proteome</keyword>
<evidence type="ECO:0000256" key="16">
    <source>
        <dbReference type="ARBA" id="ARBA00023242"/>
    </source>
</evidence>
<evidence type="ECO:0000313" key="20">
    <source>
        <dbReference type="EMBL" id="KAK7030642.1"/>
    </source>
</evidence>
<evidence type="ECO:0000256" key="9">
    <source>
        <dbReference type="ARBA" id="ARBA00022781"/>
    </source>
</evidence>
<dbReference type="PANTHER" id="PTHR10997">
    <property type="entry name" value="IMPORTIN-7, 8, 11"/>
    <property type="match status" value="1"/>
</dbReference>
<evidence type="ECO:0000256" key="5">
    <source>
        <dbReference type="ARBA" id="ARBA00008669"/>
    </source>
</evidence>
<dbReference type="SUPFAM" id="SSF48371">
    <property type="entry name" value="ARM repeat"/>
    <property type="match status" value="1"/>
</dbReference>
<keyword evidence="9" id="KW-0375">Hydrogen ion transport</keyword>
<dbReference type="PANTHER" id="PTHR10997:SF8">
    <property type="entry name" value="EXPORTIN-2"/>
    <property type="match status" value="1"/>
</dbReference>
<sequence length="1298" mass="142158">MADLPNLLLASLNPQSRKAAEQSLDALSVQQGFLSHLLTLILDSSKDRSIRLAGSIFLKNIAKTRWEEDVNPLSEADKAALRAGLVPAMLSLSADPGDKTIRAQTAESISLIAELDFPSKWPDLIDHLTASLSPTSSSTNLAILQTSHSIFAQWRVHVRSDTLFTEINLVLSKFMEPFLALFRHTAQLLLTPPPTLDTSSSTGEYAAQAQTMTLLMEIFYDFTCQDLPPAIEDAHAEFFNPPDGWFQKLLGWNPPGLSVDPDETTASLPSQIKTGILQIAELFLQLYPEQLQQSQTIQSFMQGVWTMIGNNNMPGLSDDALVSQSLRFLSATIRSNHYSSLFAGETLSTIIQSIIVPNVLFRESDEEMFQDDPMEFIRLSLFDSATSSAAGLSTGADGRTRRQAAADVLKALVGSGFEREATAEVEKWVQMGLAQYNSASAEDRVQGQGWKAKDGAIYLMMAVATRGSTSQLGVTSTNALVDVVQFFSNHVFSDLEAQEGSVHAILQVDAIRYLLSFRNQLTKPQLLSVLPLLVRHLASQNYVTYTYAAITIDRILSIRRDGANLFAQADIHDIAPGLLSSLLSKIEGAGTAEKVAENDHLMKCAMRVILTARQTLTPGYEQTLRRLVSILGVISKNPSNPLFDQYIFESISGLMRFVVEGTPSTLPTFESELFGPFTIIIQQDIEQYVPYVFQLLAQMLSLHPNTVPEQYQPLLPLLFTPATWQQKGSIPGLVRLLRAFLARGSAQMMAAGQIANVLAVVQQRLIPSKLNDVWGFELLQAVVTYVRPVDLRQYFKSVIMTLLTRMQSSKTDKFVYLFARFLLFCCALNVEGGGPDYVIETIDEIQPRLWSQVMTNFVVPQVPLMPQKDRKLAVVGYTRLLTRSTNMMQEGNVQMWPAAFTSLVQLFRSQYLAGATASKTTVDDTTSLGLTEIDQEEQSAGYQAAYSRLAASETAEADPVSYVSDPEEFLRNELREMRGRNGQQLQTLLAATDASITGPRAPSALSGAGPGNARNMATLRELELRLKSVKNIEKITKSMKMIASTKLAKAQRAMAAGKEYGIANSEVFAHATSPTSGPNNKLFIVVSSDKGLCGGIHSSVTKATRRAFAAVSDSPLLTEENKPVEVDSASPVMVIGDKSKSQLSRTMSSNLRMTFNQIGRDVPTFADAAGVADLVIKSGVKYDSVVLIYNKFVSAISYEAAAVEVRGEAGLKESEGFKAYEMEDDFTKDLAEFSLANAIFAALTEAHACEISARRNAMDNASKNAGDMIVSLNMKYNRGRQAAITNELVDIITGASAL</sequence>
<reference evidence="20 21" key="1">
    <citation type="journal article" date="2024" name="J Genomics">
        <title>Draft genome sequencing and assembly of Favolaschia claudopus CIRM-BRFM 2984 isolated from oak limbs.</title>
        <authorList>
            <person name="Navarro D."/>
            <person name="Drula E."/>
            <person name="Chaduli D."/>
            <person name="Cazenave R."/>
            <person name="Ahrendt S."/>
            <person name="Wang J."/>
            <person name="Lipzen A."/>
            <person name="Daum C."/>
            <person name="Barry K."/>
            <person name="Grigoriev I.V."/>
            <person name="Favel A."/>
            <person name="Rosso M.N."/>
            <person name="Martin F."/>
        </authorList>
    </citation>
    <scope>NUCLEOTIDE SEQUENCE [LARGE SCALE GENOMIC DNA]</scope>
    <source>
        <strain evidence="20 21">CIRM-BRFM 2984</strain>
    </source>
</reference>
<dbReference type="Pfam" id="PF03810">
    <property type="entry name" value="IBN_N"/>
    <property type="match status" value="1"/>
</dbReference>
<comment type="similarity">
    <text evidence="5">Belongs to the XPO2/CSE1 family.</text>
</comment>
<evidence type="ECO:0000256" key="7">
    <source>
        <dbReference type="ARBA" id="ARBA00022448"/>
    </source>
</evidence>
<dbReference type="Pfam" id="PF00231">
    <property type="entry name" value="ATP-synt"/>
    <property type="match status" value="1"/>
</dbReference>
<protein>
    <recommendedName>
        <fullName evidence="6">ATP synthase subunit gamma, mitochondrial</fullName>
    </recommendedName>
    <alternativeName>
        <fullName evidence="18">F-ATPase gamma subunit</fullName>
    </alternativeName>
</protein>
<dbReference type="InterPro" id="IPR011989">
    <property type="entry name" value="ARM-like"/>
</dbReference>
<dbReference type="Gene3D" id="1.10.287.80">
    <property type="entry name" value="ATP synthase, gamma subunit, helix hairpin domain"/>
    <property type="match status" value="1"/>
</dbReference>
<evidence type="ECO:0000256" key="14">
    <source>
        <dbReference type="ARBA" id="ARBA00023136"/>
    </source>
</evidence>
<evidence type="ECO:0000256" key="18">
    <source>
        <dbReference type="ARBA" id="ARBA00031066"/>
    </source>
</evidence>
<gene>
    <name evidence="20" type="ORF">R3P38DRAFT_3394053</name>
</gene>
<dbReference type="GO" id="GO:0005743">
    <property type="term" value="C:mitochondrial inner membrane"/>
    <property type="evidence" value="ECO:0007669"/>
    <property type="project" value="UniProtKB-SubCell"/>
</dbReference>
<feature type="domain" description="Importin N-terminal" evidence="19">
    <location>
        <begin position="20"/>
        <end position="91"/>
    </location>
</feature>
<evidence type="ECO:0000256" key="2">
    <source>
        <dbReference type="ARBA" id="ARBA00004496"/>
    </source>
</evidence>
<keyword evidence="11" id="KW-0653">Protein transport</keyword>
<dbReference type="GO" id="GO:0045259">
    <property type="term" value="C:proton-transporting ATP synthase complex"/>
    <property type="evidence" value="ECO:0007669"/>
    <property type="project" value="UniProtKB-KW"/>
</dbReference>
<organism evidence="20 21">
    <name type="scientific">Favolaschia claudopus</name>
    <dbReference type="NCBI Taxonomy" id="2862362"/>
    <lineage>
        <taxon>Eukaryota</taxon>
        <taxon>Fungi</taxon>
        <taxon>Dikarya</taxon>
        <taxon>Basidiomycota</taxon>
        <taxon>Agaricomycotina</taxon>
        <taxon>Agaricomycetes</taxon>
        <taxon>Agaricomycetidae</taxon>
        <taxon>Agaricales</taxon>
        <taxon>Marasmiineae</taxon>
        <taxon>Mycenaceae</taxon>
        <taxon>Favolaschia</taxon>
    </lineage>
</organism>
<dbReference type="InterPro" id="IPR000131">
    <property type="entry name" value="ATP_synth_F1_gsu"/>
</dbReference>
<dbReference type="SUPFAM" id="SSF52943">
    <property type="entry name" value="ATP synthase (F1-ATPase), gamma subunit"/>
    <property type="match status" value="1"/>
</dbReference>
<dbReference type="NCBIfam" id="TIGR01146">
    <property type="entry name" value="ATPsyn_F1gamma"/>
    <property type="match status" value="1"/>
</dbReference>
<dbReference type="InterPro" id="IPR023632">
    <property type="entry name" value="ATP_synth_F1_gsu_CS"/>
</dbReference>
<accession>A0AAW0BVE4</accession>
<evidence type="ECO:0000256" key="12">
    <source>
        <dbReference type="ARBA" id="ARBA00023065"/>
    </source>
</evidence>
<keyword evidence="10" id="KW-0999">Mitochondrion inner membrane</keyword>
<evidence type="ECO:0000256" key="1">
    <source>
        <dbReference type="ARBA" id="ARBA00004123"/>
    </source>
</evidence>
<keyword evidence="14" id="KW-0472">Membrane</keyword>
<dbReference type="GO" id="GO:0006606">
    <property type="term" value="P:protein import into nucleus"/>
    <property type="evidence" value="ECO:0007669"/>
    <property type="project" value="TreeGrafter"/>
</dbReference>
<evidence type="ECO:0000256" key="10">
    <source>
        <dbReference type="ARBA" id="ARBA00022792"/>
    </source>
</evidence>
<dbReference type="Proteomes" id="UP001362999">
    <property type="component" value="Unassembled WGS sequence"/>
</dbReference>
<evidence type="ECO:0000256" key="3">
    <source>
        <dbReference type="ARBA" id="ARBA00004637"/>
    </source>
</evidence>
<dbReference type="GO" id="GO:0031267">
    <property type="term" value="F:small GTPase binding"/>
    <property type="evidence" value="ECO:0007669"/>
    <property type="project" value="InterPro"/>
</dbReference>
<dbReference type="GO" id="GO:0006611">
    <property type="term" value="P:protein export from nucleus"/>
    <property type="evidence" value="ECO:0007669"/>
    <property type="project" value="TreeGrafter"/>
</dbReference>
<evidence type="ECO:0000259" key="19">
    <source>
        <dbReference type="PROSITE" id="PS50166"/>
    </source>
</evidence>
<evidence type="ECO:0000256" key="4">
    <source>
        <dbReference type="ARBA" id="ARBA00007681"/>
    </source>
</evidence>
<keyword evidence="13" id="KW-0496">Mitochondrion</keyword>
<dbReference type="InterPro" id="IPR013713">
    <property type="entry name" value="XPO2_central"/>
</dbReference>
<evidence type="ECO:0000256" key="8">
    <source>
        <dbReference type="ARBA" id="ARBA00022490"/>
    </source>
</evidence>
<keyword evidence="17" id="KW-0066">ATP synthesis</keyword>
<evidence type="ECO:0000256" key="17">
    <source>
        <dbReference type="ARBA" id="ARBA00023310"/>
    </source>
</evidence>
<dbReference type="Gene3D" id="1.25.10.10">
    <property type="entry name" value="Leucine-rich Repeat Variant"/>
    <property type="match status" value="1"/>
</dbReference>
<dbReference type="EMBL" id="JAWWNJ010000025">
    <property type="protein sequence ID" value="KAK7030642.1"/>
    <property type="molecule type" value="Genomic_DNA"/>
</dbReference>
<keyword evidence="8" id="KW-0963">Cytoplasm</keyword>
<dbReference type="GO" id="GO:0005829">
    <property type="term" value="C:cytosol"/>
    <property type="evidence" value="ECO:0007669"/>
    <property type="project" value="TreeGrafter"/>
</dbReference>
<keyword evidence="15" id="KW-0139">CF(1)</keyword>
<dbReference type="CDD" id="cd12151">
    <property type="entry name" value="F1-ATPase_gamma"/>
    <property type="match status" value="1"/>
</dbReference>
<proteinExistence type="inferred from homology"/>
<comment type="subcellular location">
    <subcellularLocation>
        <location evidence="2">Cytoplasm</location>
    </subcellularLocation>
    <subcellularLocation>
        <location evidence="3">Mitochondrion inner membrane</location>
        <topology evidence="3">Peripheral membrane protein</topology>
    </subcellularLocation>
    <subcellularLocation>
        <location evidence="1">Nucleus</location>
    </subcellularLocation>
</comment>
<dbReference type="GO" id="GO:0005635">
    <property type="term" value="C:nuclear envelope"/>
    <property type="evidence" value="ECO:0007669"/>
    <property type="project" value="TreeGrafter"/>
</dbReference>
<dbReference type="InterPro" id="IPR035968">
    <property type="entry name" value="ATP_synth_F1_ATPase_gsu"/>
</dbReference>
<dbReference type="Pfam" id="PF08506">
    <property type="entry name" value="Cse1"/>
    <property type="match status" value="1"/>
</dbReference>
<name>A0AAW0BVE4_9AGAR</name>
<evidence type="ECO:0000256" key="6">
    <source>
        <dbReference type="ARBA" id="ARBA00020843"/>
    </source>
</evidence>
<dbReference type="GO" id="GO:0005049">
    <property type="term" value="F:nuclear export signal receptor activity"/>
    <property type="evidence" value="ECO:0007669"/>
    <property type="project" value="TreeGrafter"/>
</dbReference>
<dbReference type="GO" id="GO:0046933">
    <property type="term" value="F:proton-transporting ATP synthase activity, rotational mechanism"/>
    <property type="evidence" value="ECO:0007669"/>
    <property type="project" value="InterPro"/>
</dbReference>
<dbReference type="InterPro" id="IPR001494">
    <property type="entry name" value="Importin-beta_N"/>
</dbReference>
<dbReference type="FunFam" id="3.40.1380.10:FF:000003">
    <property type="entry name" value="ATP synthase subunit gamma"/>
    <property type="match status" value="1"/>
</dbReference>
<dbReference type="Pfam" id="PF03378">
    <property type="entry name" value="CAS_CSE1"/>
    <property type="match status" value="1"/>
</dbReference>
<evidence type="ECO:0000313" key="21">
    <source>
        <dbReference type="Proteomes" id="UP001362999"/>
    </source>
</evidence>
<dbReference type="Gene3D" id="3.40.1380.10">
    <property type="match status" value="1"/>
</dbReference>
<dbReference type="PRINTS" id="PR00126">
    <property type="entry name" value="ATPASEGAMMA"/>
</dbReference>
<dbReference type="SMART" id="SM00913">
    <property type="entry name" value="IBN_N"/>
    <property type="match status" value="1"/>
</dbReference>
<keyword evidence="12" id="KW-0406">Ion transport</keyword>
<evidence type="ECO:0000256" key="15">
    <source>
        <dbReference type="ARBA" id="ARBA00023196"/>
    </source>
</evidence>
<dbReference type="InterPro" id="IPR005043">
    <property type="entry name" value="XPO2_C"/>
</dbReference>
<keyword evidence="16" id="KW-0539">Nucleus</keyword>
<dbReference type="PROSITE" id="PS00153">
    <property type="entry name" value="ATPASE_GAMMA"/>
    <property type="match status" value="1"/>
</dbReference>
<comment type="similarity">
    <text evidence="4">Belongs to the ATPase gamma chain family.</text>
</comment>